<accession>A0A1B7X954</accession>
<keyword evidence="18" id="KW-1185">Reference proteome</keyword>
<comment type="subunit">
    <text evidence="12">Homotetramer; dimer of dimers.</text>
</comment>
<dbReference type="GO" id="GO:0009089">
    <property type="term" value="P:lysine biosynthetic process via diaminopimelate"/>
    <property type="evidence" value="ECO:0007669"/>
    <property type="project" value="UniProtKB-UniRule"/>
</dbReference>
<feature type="site" description="Part of a proton relay during catalysis" evidence="12 16">
    <location>
        <position position="44"/>
    </location>
</feature>
<evidence type="ECO:0000256" key="2">
    <source>
        <dbReference type="ARBA" id="ARBA00005120"/>
    </source>
</evidence>
<evidence type="ECO:0000256" key="9">
    <source>
        <dbReference type="ARBA" id="ARBA00023239"/>
    </source>
</evidence>
<dbReference type="GO" id="GO:0008840">
    <property type="term" value="F:4-hydroxy-tetrahydrodipicolinate synthase activity"/>
    <property type="evidence" value="ECO:0007669"/>
    <property type="project" value="UniProtKB-UniRule"/>
</dbReference>
<dbReference type="InterPro" id="IPR005263">
    <property type="entry name" value="DapA"/>
</dbReference>
<name>A0A1B7X954_9BACT</name>
<evidence type="ECO:0000256" key="6">
    <source>
        <dbReference type="ARBA" id="ARBA00022605"/>
    </source>
</evidence>
<evidence type="ECO:0000256" key="13">
    <source>
        <dbReference type="PIRNR" id="PIRNR001365"/>
    </source>
</evidence>
<dbReference type="PROSITE" id="PS00666">
    <property type="entry name" value="DHDPS_2"/>
    <property type="match status" value="1"/>
</dbReference>
<dbReference type="OrthoDB" id="9782828at2"/>
<keyword evidence="5 12" id="KW-0963">Cytoplasm</keyword>
<dbReference type="InterPro" id="IPR013785">
    <property type="entry name" value="Aldolase_TIM"/>
</dbReference>
<dbReference type="InterPro" id="IPR020624">
    <property type="entry name" value="Schiff_base-form_aldolases_CS"/>
</dbReference>
<comment type="function">
    <text evidence="1 12">Catalyzes the condensation of (S)-aspartate-beta-semialdehyde [(S)-ASA] and pyruvate to 4-hydroxy-tetrahydrodipicolinate (HTPA).</text>
</comment>
<feature type="site" description="Part of a proton relay during catalysis" evidence="12 16">
    <location>
        <position position="107"/>
    </location>
</feature>
<protein>
    <recommendedName>
        <fullName evidence="4 12">4-hydroxy-tetrahydrodipicolinate synthase</fullName>
        <shortName evidence="12">HTPA synthase</shortName>
        <ecNumber evidence="4 12">4.3.3.7</ecNumber>
    </recommendedName>
</protein>
<dbReference type="NCBIfam" id="TIGR00674">
    <property type="entry name" value="dapA"/>
    <property type="match status" value="1"/>
</dbReference>
<gene>
    <name evidence="12" type="primary">dapA</name>
    <name evidence="17" type="ORF">SP90_15640</name>
</gene>
<evidence type="ECO:0000256" key="4">
    <source>
        <dbReference type="ARBA" id="ARBA00012086"/>
    </source>
</evidence>
<reference evidence="17 18" key="1">
    <citation type="submission" date="2015-01" db="EMBL/GenBank/DDBJ databases">
        <title>Desulfovibrio sp. JC271 draft genome sequence.</title>
        <authorList>
            <person name="Shivani Y."/>
            <person name="Subhash Y."/>
            <person name="Sasikala C."/>
            <person name="Ramana C.V."/>
        </authorList>
    </citation>
    <scope>NUCLEOTIDE SEQUENCE [LARGE SCALE GENOMIC DNA]</scope>
    <source>
        <strain evidence="17 18">JC271</strain>
    </source>
</reference>
<dbReference type="UniPathway" id="UPA00034">
    <property type="reaction ID" value="UER00017"/>
</dbReference>
<comment type="similarity">
    <text evidence="3 12 13">Belongs to the DapA family.</text>
</comment>
<dbReference type="EMBL" id="JXMS01000037">
    <property type="protein sequence ID" value="OBQ45862.1"/>
    <property type="molecule type" value="Genomic_DNA"/>
</dbReference>
<keyword evidence="8 12" id="KW-0457">Lysine biosynthesis</keyword>
<dbReference type="PROSITE" id="PS00665">
    <property type="entry name" value="DHDPS_1"/>
    <property type="match status" value="1"/>
</dbReference>
<dbReference type="AlphaFoldDB" id="A0A1B7X954"/>
<evidence type="ECO:0000313" key="17">
    <source>
        <dbReference type="EMBL" id="OBQ45862.1"/>
    </source>
</evidence>
<evidence type="ECO:0000256" key="5">
    <source>
        <dbReference type="ARBA" id="ARBA00022490"/>
    </source>
</evidence>
<dbReference type="PANTHER" id="PTHR12128:SF66">
    <property type="entry name" value="4-HYDROXY-2-OXOGLUTARATE ALDOLASE, MITOCHONDRIAL"/>
    <property type="match status" value="1"/>
</dbReference>
<keyword evidence="7 12" id="KW-0220">Diaminopimelate biosynthesis</keyword>
<keyword evidence="6 12" id="KW-0028">Amino-acid biosynthesis</keyword>
<keyword evidence="10 12" id="KW-0704">Schiff base</keyword>
<dbReference type="EC" id="4.3.3.7" evidence="4 12"/>
<dbReference type="SUPFAM" id="SSF51569">
    <property type="entry name" value="Aldolase"/>
    <property type="match status" value="1"/>
</dbReference>
<dbReference type="STRING" id="1560234.SP90_15640"/>
<dbReference type="Proteomes" id="UP000091979">
    <property type="component" value="Unassembled WGS sequence"/>
</dbReference>
<evidence type="ECO:0000313" key="18">
    <source>
        <dbReference type="Proteomes" id="UP000091979"/>
    </source>
</evidence>
<dbReference type="Pfam" id="PF00701">
    <property type="entry name" value="DHDPS"/>
    <property type="match status" value="1"/>
</dbReference>
<dbReference type="PATRIC" id="fig|1560234.3.peg.2423"/>
<comment type="subcellular location">
    <subcellularLocation>
        <location evidence="12">Cytoplasm</location>
    </subcellularLocation>
</comment>
<comment type="caution">
    <text evidence="12">Was originally thought to be a dihydrodipicolinate synthase (DHDPS), catalyzing the condensation of (S)-aspartate-beta-semialdehyde [(S)-ASA] and pyruvate to dihydrodipicolinate (DHDP). However, it was shown in E.coli that the product of the enzymatic reaction is not dihydrodipicolinate but in fact (4S)-4-hydroxy-2,3,4,5-tetrahydro-(2S)-dipicolinic acid (HTPA), and that the consecutive dehydration reaction leading to DHDP is not spontaneous but catalyzed by DapB.</text>
</comment>
<comment type="catalytic activity">
    <reaction evidence="11 12">
        <text>L-aspartate 4-semialdehyde + pyruvate = (2S,4S)-4-hydroxy-2,3,4,5-tetrahydrodipicolinate + H2O + H(+)</text>
        <dbReference type="Rhea" id="RHEA:34171"/>
        <dbReference type="ChEBI" id="CHEBI:15361"/>
        <dbReference type="ChEBI" id="CHEBI:15377"/>
        <dbReference type="ChEBI" id="CHEBI:15378"/>
        <dbReference type="ChEBI" id="CHEBI:67139"/>
        <dbReference type="ChEBI" id="CHEBI:537519"/>
        <dbReference type="EC" id="4.3.3.7"/>
    </reaction>
</comment>
<dbReference type="RefSeq" id="WP_066858511.1">
    <property type="nucleotide sequence ID" value="NZ_JXMS01000037.1"/>
</dbReference>
<feature type="site" description="L-lysine inhibitor binding" evidence="16">
    <location>
        <position position="80"/>
    </location>
</feature>
<keyword evidence="9 12" id="KW-0456">Lyase</keyword>
<dbReference type="Gene3D" id="3.20.20.70">
    <property type="entry name" value="Aldolase class I"/>
    <property type="match status" value="1"/>
</dbReference>
<dbReference type="InterPro" id="IPR002220">
    <property type="entry name" value="DapA-like"/>
</dbReference>
<feature type="site" description="L-lysine inhibitor binding" evidence="16">
    <location>
        <position position="106"/>
    </location>
</feature>
<evidence type="ECO:0000256" key="10">
    <source>
        <dbReference type="ARBA" id="ARBA00023270"/>
    </source>
</evidence>
<evidence type="ECO:0000256" key="7">
    <source>
        <dbReference type="ARBA" id="ARBA00022915"/>
    </source>
</evidence>
<evidence type="ECO:0000256" key="8">
    <source>
        <dbReference type="ARBA" id="ARBA00023154"/>
    </source>
</evidence>
<proteinExistence type="inferred from homology"/>
<feature type="site" description="L-lysine inhibitor binding" evidence="16">
    <location>
        <position position="84"/>
    </location>
</feature>
<dbReference type="PIRSF" id="PIRSF001365">
    <property type="entry name" value="DHDPS"/>
    <property type="match status" value="1"/>
</dbReference>
<comment type="caution">
    <text evidence="17">The sequence shown here is derived from an EMBL/GenBank/DDBJ whole genome shotgun (WGS) entry which is preliminary data.</text>
</comment>
<feature type="active site" description="Schiff-base intermediate with substrate" evidence="12 14">
    <location>
        <position position="162"/>
    </location>
</feature>
<feature type="site" description="L-lysine inhibitor binding; via carbonyl oxygen" evidence="16">
    <location>
        <position position="49"/>
    </location>
</feature>
<feature type="binding site" evidence="12 15">
    <location>
        <position position="204"/>
    </location>
    <ligand>
        <name>pyruvate</name>
        <dbReference type="ChEBI" id="CHEBI:15361"/>
    </ligand>
</feature>
<comment type="pathway">
    <text evidence="2 12">Amino-acid biosynthesis; L-lysine biosynthesis via DAP pathway; (S)-tetrahydrodipicolinate from L-aspartate: step 3/4.</text>
</comment>
<dbReference type="CDD" id="cd00950">
    <property type="entry name" value="DHDPS"/>
    <property type="match status" value="1"/>
</dbReference>
<evidence type="ECO:0000256" key="11">
    <source>
        <dbReference type="ARBA" id="ARBA00047836"/>
    </source>
</evidence>
<sequence>MNFSGAYTALVTPFRDGKIDEERFREHIEWQITEGIHGLVPCGTTGESATLTHDEHKEAIRICVEQANKRVPVLAGAGSNNTKEAVHLATFAEEAGADGTLLISPYYNKPTQEGIYQHFKHIAEAISLPIVLYNVPGRTGSNVLPSTVARLHKDLPQIVGIKEATGDLIQVSDLIEQCGSSFTVISGDDFTVLPLLSVGGSGVISVISNLLPNKMASLCTAWNNGDIETARKLHFEMQPLNRAMFMESNPIPVKTALALQGKMDTDFRLPMVPLAEANLERLKSIMTEAGLL</sequence>
<dbReference type="SMART" id="SM01130">
    <property type="entry name" value="DHDPS"/>
    <property type="match status" value="1"/>
</dbReference>
<dbReference type="PANTHER" id="PTHR12128">
    <property type="entry name" value="DIHYDRODIPICOLINATE SYNTHASE"/>
    <property type="match status" value="1"/>
</dbReference>
<dbReference type="PRINTS" id="PR00146">
    <property type="entry name" value="DHPICSNTHASE"/>
</dbReference>
<dbReference type="GO" id="GO:0019877">
    <property type="term" value="P:diaminopimelate biosynthetic process"/>
    <property type="evidence" value="ECO:0007669"/>
    <property type="project" value="UniProtKB-UniRule"/>
</dbReference>
<dbReference type="GO" id="GO:0005829">
    <property type="term" value="C:cytosol"/>
    <property type="evidence" value="ECO:0007669"/>
    <property type="project" value="TreeGrafter"/>
</dbReference>
<evidence type="ECO:0000256" key="12">
    <source>
        <dbReference type="HAMAP-Rule" id="MF_00418"/>
    </source>
</evidence>
<dbReference type="HAMAP" id="MF_00418">
    <property type="entry name" value="DapA"/>
    <property type="match status" value="1"/>
</dbReference>
<evidence type="ECO:0000256" key="3">
    <source>
        <dbReference type="ARBA" id="ARBA00007592"/>
    </source>
</evidence>
<feature type="active site" description="Proton donor/acceptor" evidence="12 14">
    <location>
        <position position="133"/>
    </location>
</feature>
<evidence type="ECO:0000256" key="1">
    <source>
        <dbReference type="ARBA" id="ARBA00003294"/>
    </source>
</evidence>
<organism evidence="17 18">
    <name type="scientific">Halodesulfovibrio spirochaetisodalis</name>
    <dbReference type="NCBI Taxonomy" id="1560234"/>
    <lineage>
        <taxon>Bacteria</taxon>
        <taxon>Pseudomonadati</taxon>
        <taxon>Thermodesulfobacteriota</taxon>
        <taxon>Desulfovibrionia</taxon>
        <taxon>Desulfovibrionales</taxon>
        <taxon>Desulfovibrionaceae</taxon>
        <taxon>Halodesulfovibrio</taxon>
    </lineage>
</organism>
<dbReference type="InterPro" id="IPR020625">
    <property type="entry name" value="Schiff_base-form_aldolases_AS"/>
</dbReference>
<evidence type="ECO:0000256" key="14">
    <source>
        <dbReference type="PIRSR" id="PIRSR001365-1"/>
    </source>
</evidence>
<feature type="binding site" evidence="12 15">
    <location>
        <position position="45"/>
    </location>
    <ligand>
        <name>pyruvate</name>
        <dbReference type="ChEBI" id="CHEBI:15361"/>
    </ligand>
</feature>
<evidence type="ECO:0000256" key="16">
    <source>
        <dbReference type="PIRSR" id="PIRSR001365-3"/>
    </source>
</evidence>
<evidence type="ECO:0000256" key="15">
    <source>
        <dbReference type="PIRSR" id="PIRSR001365-2"/>
    </source>
</evidence>